<evidence type="ECO:0008006" key="3">
    <source>
        <dbReference type="Google" id="ProtNLM"/>
    </source>
</evidence>
<proteinExistence type="predicted"/>
<gene>
    <name evidence="1" type="ORF">Athai_62340</name>
</gene>
<sequence>MTMHKVRVVAVDVGSVARLNDSRFGWVARDCRFDGGSVEHIDKVGCGRRPDELPEIIDSALRDGGLVALGMECPLLLPVPADWRDLGRARVGDASHAWSASAGACSMATGLVQLAWLLHEVARRGGEMGATTRPDRWCTAAPLLLWEAFVSGTAKTDRSSRGHIADAGAAVQAFLMRIDRLTVADADDVHLGGHRGLNLAAVAALHAGLCIPRDELDAPLPVVCATATPPSAS</sequence>
<reference evidence="1 2" key="1">
    <citation type="submission" date="2020-08" db="EMBL/GenBank/DDBJ databases">
        <title>Whole genome shotgun sequence of Actinocatenispora thailandica NBRC 105041.</title>
        <authorList>
            <person name="Komaki H."/>
            <person name="Tamura T."/>
        </authorList>
    </citation>
    <scope>NUCLEOTIDE SEQUENCE [LARGE SCALE GENOMIC DNA]</scope>
    <source>
        <strain evidence="1 2">NBRC 105041</strain>
    </source>
</reference>
<protein>
    <recommendedName>
        <fullName evidence="3">DUF429 domain-containing protein</fullName>
    </recommendedName>
</protein>
<dbReference type="KEGG" id="atl:Athai_62340"/>
<keyword evidence="2" id="KW-1185">Reference proteome</keyword>
<name>A0A7R7DVR7_9ACTN</name>
<accession>A0A7R7DVR7</accession>
<evidence type="ECO:0000313" key="1">
    <source>
        <dbReference type="EMBL" id="BCJ38731.1"/>
    </source>
</evidence>
<dbReference type="AlphaFoldDB" id="A0A7R7DVR7"/>
<organism evidence="1 2">
    <name type="scientific">Actinocatenispora thailandica</name>
    <dbReference type="NCBI Taxonomy" id="227318"/>
    <lineage>
        <taxon>Bacteria</taxon>
        <taxon>Bacillati</taxon>
        <taxon>Actinomycetota</taxon>
        <taxon>Actinomycetes</taxon>
        <taxon>Micromonosporales</taxon>
        <taxon>Micromonosporaceae</taxon>
        <taxon>Actinocatenispora</taxon>
    </lineage>
</organism>
<dbReference type="RefSeq" id="WP_203964720.1">
    <property type="nucleotide sequence ID" value="NZ_AP023355.1"/>
</dbReference>
<dbReference type="EMBL" id="AP023355">
    <property type="protein sequence ID" value="BCJ38731.1"/>
    <property type="molecule type" value="Genomic_DNA"/>
</dbReference>
<evidence type="ECO:0000313" key="2">
    <source>
        <dbReference type="Proteomes" id="UP000611640"/>
    </source>
</evidence>
<dbReference type="Proteomes" id="UP000611640">
    <property type="component" value="Chromosome"/>
</dbReference>